<dbReference type="SUPFAM" id="SSF53300">
    <property type="entry name" value="vWA-like"/>
    <property type="match status" value="1"/>
</dbReference>
<dbReference type="EMBL" id="CP042239">
    <property type="protein sequence ID" value="QDX25606.1"/>
    <property type="molecule type" value="Genomic_DNA"/>
</dbReference>
<dbReference type="InterPro" id="IPR036465">
    <property type="entry name" value="vWFA_dom_sf"/>
</dbReference>
<accession>A0A518RDU7</accession>
<evidence type="ECO:0000313" key="4">
    <source>
        <dbReference type="Proteomes" id="UP000318055"/>
    </source>
</evidence>
<evidence type="ECO:0000256" key="1">
    <source>
        <dbReference type="SAM" id="Phobius"/>
    </source>
</evidence>
<dbReference type="Proteomes" id="UP000318055">
    <property type="component" value="Chromosome"/>
</dbReference>
<evidence type="ECO:0000313" key="3">
    <source>
        <dbReference type="EMBL" id="QDX25606.1"/>
    </source>
</evidence>
<dbReference type="AlphaFoldDB" id="A0A518RDU7"/>
<keyword evidence="1" id="KW-0472">Membrane</keyword>
<dbReference type="KEGG" id="ssua:FPZ54_05960"/>
<organism evidence="3 4">
    <name type="scientific">Sphingomonas suaedae</name>
    <dbReference type="NCBI Taxonomy" id="2599297"/>
    <lineage>
        <taxon>Bacteria</taxon>
        <taxon>Pseudomonadati</taxon>
        <taxon>Pseudomonadota</taxon>
        <taxon>Alphaproteobacteria</taxon>
        <taxon>Sphingomonadales</taxon>
        <taxon>Sphingomonadaceae</taxon>
        <taxon>Sphingomonas</taxon>
    </lineage>
</organism>
<dbReference type="InterPro" id="IPR002881">
    <property type="entry name" value="DUF58"/>
</dbReference>
<feature type="transmembrane region" description="Helical" evidence="1">
    <location>
        <begin position="33"/>
        <end position="51"/>
    </location>
</feature>
<dbReference type="PANTHER" id="PTHR33608">
    <property type="entry name" value="BLL2464 PROTEIN"/>
    <property type="match status" value="1"/>
</dbReference>
<evidence type="ECO:0000259" key="2">
    <source>
        <dbReference type="Pfam" id="PF01882"/>
    </source>
</evidence>
<keyword evidence="1" id="KW-1133">Transmembrane helix</keyword>
<proteinExistence type="predicted"/>
<gene>
    <name evidence="3" type="ORF">FPZ54_05960</name>
</gene>
<protein>
    <submittedName>
        <fullName evidence="3">DUF58 domain-containing protein</fullName>
    </submittedName>
</protein>
<keyword evidence="4" id="KW-1185">Reference proteome</keyword>
<sequence>MIVPTQRAVALALAAAPLALLLGALRPEGWLLGVAWALGIAVLVLLDGLLARRIVRADLALAAPATAEVGDRVTLTGATPGLAYAVEATPPLDPADAPLAFTAARRGTARIVRLWARVAGPLGLAWRQRSAAQDGEVRILPDLRPVREQGMRQFLRSRQFGARIRPESGDGTEFQSLTDFQPGMERRAIDWKSSARHLSLLAREYRTERDNSVVFAVDCGRAMSDPVDGLPRIDRAVSAALLAAFVALKSGDTVRLFGFAGRPVADSGSVNGARGFATLHRTAAELDYGNRESNYTLSLVSLDQRLQRRSLVILFTEFTDPTSAELMLAAAARMHKRHRLLFVLFHDVELDRVVDARPQSADDIVRANVAHALLRERRIVIERLKRLGIDVLEANPDDLALALAERYVRDRERP</sequence>
<dbReference type="PANTHER" id="PTHR33608:SF3">
    <property type="entry name" value="SLR2013 PROTEIN"/>
    <property type="match status" value="1"/>
</dbReference>
<feature type="domain" description="DUF58" evidence="2">
    <location>
        <begin position="179"/>
        <end position="343"/>
    </location>
</feature>
<name>A0A518RDU7_9SPHN</name>
<dbReference type="Pfam" id="PF01882">
    <property type="entry name" value="DUF58"/>
    <property type="match status" value="1"/>
</dbReference>
<dbReference type="OrthoDB" id="9776116at2"/>
<reference evidence="3 4" key="1">
    <citation type="submission" date="2019-07" db="EMBL/GenBank/DDBJ databases">
        <title>Sphingomonas alkalisoli sp. nov., isolated from rhizosphere soil of Suaedae salsa.</title>
        <authorList>
            <person name="Zhang H."/>
            <person name="Xu L."/>
            <person name="Zhang J.-X."/>
            <person name="Sun J.-Q."/>
        </authorList>
    </citation>
    <scope>NUCLEOTIDE SEQUENCE [LARGE SCALE GENOMIC DNA]</scope>
    <source>
        <strain evidence="3 4">XS-10</strain>
    </source>
</reference>
<keyword evidence="1" id="KW-0812">Transmembrane</keyword>